<evidence type="ECO:0000259" key="7">
    <source>
        <dbReference type="Pfam" id="PF05154"/>
    </source>
</evidence>
<feature type="transmembrane region" description="Helical" evidence="6">
    <location>
        <begin position="228"/>
        <end position="249"/>
    </location>
</feature>
<evidence type="ECO:0000256" key="2">
    <source>
        <dbReference type="ARBA" id="ARBA00022692"/>
    </source>
</evidence>
<dbReference type="EMBL" id="JAKMUZ010000014">
    <property type="protein sequence ID" value="MCZ9296551.1"/>
    <property type="molecule type" value="Genomic_DNA"/>
</dbReference>
<evidence type="ECO:0000313" key="8">
    <source>
        <dbReference type="EMBL" id="MCZ9296551.1"/>
    </source>
</evidence>
<evidence type="ECO:0000256" key="6">
    <source>
        <dbReference type="SAM" id="Phobius"/>
    </source>
</evidence>
<dbReference type="RefSeq" id="WP_269966454.1">
    <property type="nucleotide sequence ID" value="NZ_JAKMUZ010000014.1"/>
</dbReference>
<comment type="subcellular location">
    <subcellularLocation>
        <location evidence="1">Membrane</location>
        <topology evidence="1">Multi-pass membrane protein</topology>
    </subcellularLocation>
</comment>
<accession>A0A9X3LZJ7</accession>
<evidence type="ECO:0000313" key="9">
    <source>
        <dbReference type="Proteomes" id="UP001146439"/>
    </source>
</evidence>
<organism evidence="8 9">
    <name type="scientific">Corynebacterium yonathiae</name>
    <dbReference type="NCBI Taxonomy" id="2913504"/>
    <lineage>
        <taxon>Bacteria</taxon>
        <taxon>Bacillati</taxon>
        <taxon>Actinomycetota</taxon>
        <taxon>Actinomycetes</taxon>
        <taxon>Mycobacteriales</taxon>
        <taxon>Corynebacteriaceae</taxon>
        <taxon>Corynebacterium</taxon>
    </lineage>
</organism>
<dbReference type="PANTHER" id="PTHR21016">
    <property type="entry name" value="BETA-AMYLOID BINDING PROTEIN-RELATED"/>
    <property type="match status" value="1"/>
</dbReference>
<gene>
    <name evidence="8" type="ORF">L8V22_08275</name>
</gene>
<evidence type="ECO:0000256" key="3">
    <source>
        <dbReference type="ARBA" id="ARBA00022989"/>
    </source>
</evidence>
<feature type="transmembrane region" description="Helical" evidence="6">
    <location>
        <begin position="255"/>
        <end position="278"/>
    </location>
</feature>
<dbReference type="InterPro" id="IPR050932">
    <property type="entry name" value="TM2D1-3-like"/>
</dbReference>
<keyword evidence="3 6" id="KW-1133">Transmembrane helix</keyword>
<evidence type="ECO:0000256" key="5">
    <source>
        <dbReference type="SAM" id="MobiDB-lite"/>
    </source>
</evidence>
<evidence type="ECO:0000256" key="4">
    <source>
        <dbReference type="ARBA" id="ARBA00023136"/>
    </source>
</evidence>
<dbReference type="InterPro" id="IPR007829">
    <property type="entry name" value="TM2"/>
</dbReference>
<reference evidence="8" key="1">
    <citation type="submission" date="2022-02" db="EMBL/GenBank/DDBJ databases">
        <title>Corynebacterium sp. from urogenital microbiome.</title>
        <authorList>
            <person name="Cappelli E.A."/>
            <person name="Ribeiro T.G."/>
            <person name="Peixe L."/>
        </authorList>
    </citation>
    <scope>NUCLEOTIDE SEQUENCE</scope>
    <source>
        <strain evidence="8">C21Ua_68</strain>
    </source>
</reference>
<evidence type="ECO:0000256" key="1">
    <source>
        <dbReference type="ARBA" id="ARBA00004141"/>
    </source>
</evidence>
<keyword evidence="4 6" id="KW-0472">Membrane</keyword>
<dbReference type="PANTHER" id="PTHR21016:SF25">
    <property type="entry name" value="TM2 DOMAIN-CONTAINING PROTEIN DDB_G0277895-RELATED"/>
    <property type="match status" value="1"/>
</dbReference>
<keyword evidence="2 6" id="KW-0812">Transmembrane</keyword>
<comment type="caution">
    <text evidence="8">The sequence shown here is derived from an EMBL/GenBank/DDBJ whole genome shotgun (WGS) entry which is preliminary data.</text>
</comment>
<protein>
    <submittedName>
        <fullName evidence="8">TM2 domain-containing protein</fullName>
    </submittedName>
</protein>
<dbReference type="AlphaFoldDB" id="A0A9X3LZJ7"/>
<dbReference type="Proteomes" id="UP001146439">
    <property type="component" value="Unassembled WGS sequence"/>
</dbReference>
<name>A0A9X3LZJ7_9CORY</name>
<proteinExistence type="predicted"/>
<feature type="region of interest" description="Disordered" evidence="5">
    <location>
        <begin position="191"/>
        <end position="216"/>
    </location>
</feature>
<feature type="domain" description="TM2" evidence="7">
    <location>
        <begin position="239"/>
        <end position="281"/>
    </location>
</feature>
<dbReference type="Pfam" id="PF05154">
    <property type="entry name" value="TM2"/>
    <property type="match status" value="1"/>
</dbReference>
<dbReference type="GO" id="GO:0016020">
    <property type="term" value="C:membrane"/>
    <property type="evidence" value="ECO:0007669"/>
    <property type="project" value="UniProtKB-SubCell"/>
</dbReference>
<sequence length="300" mass="34605">MTLLKILGEDYTQEVDREGLFFSNLRELAEDNSAAPGEEIELDLELLPVTDYYGMDKAIIVRESINTLGWLPEEDMDYWWQLACAVHDAGGTIEVPGRVWTSRDWEKDFYASVRLDMPTMAEAETELENDGVELTSANRKAWTSFSNYIEEYWDPRWVEAHGMTEQEVEQRAEATRREVEEYRAQRKLEQGHTSPYGGWQESHAQPSPYPQDLQQDRYHADGGYAPQYLPAAHISLPLLWFLWLFLGLFGGHRFYLGNIGIGIIQLFTAGGFGIWWLIDAFIMHNRVRALESGAEPRIKF</sequence>